<dbReference type="InterPro" id="IPR017996">
    <property type="entry name" value="MRJP/yellow-related"/>
</dbReference>
<reference evidence="5" key="1">
    <citation type="submission" date="2021-12" db="EMBL/GenBank/DDBJ databases">
        <authorList>
            <person name="King R."/>
        </authorList>
    </citation>
    <scope>NUCLEOTIDE SEQUENCE</scope>
</reference>
<evidence type="ECO:0000313" key="5">
    <source>
        <dbReference type="EMBL" id="CAH0393108.1"/>
    </source>
</evidence>
<accession>A0A9P0AHQ2</accession>
<organism evidence="5 6">
    <name type="scientific">Bemisia tabaci</name>
    <name type="common">Sweetpotato whitefly</name>
    <name type="synonym">Aleurodes tabaci</name>
    <dbReference type="NCBI Taxonomy" id="7038"/>
    <lineage>
        <taxon>Eukaryota</taxon>
        <taxon>Metazoa</taxon>
        <taxon>Ecdysozoa</taxon>
        <taxon>Arthropoda</taxon>
        <taxon>Hexapoda</taxon>
        <taxon>Insecta</taxon>
        <taxon>Pterygota</taxon>
        <taxon>Neoptera</taxon>
        <taxon>Paraneoptera</taxon>
        <taxon>Hemiptera</taxon>
        <taxon>Sternorrhyncha</taxon>
        <taxon>Aleyrodoidea</taxon>
        <taxon>Aleyrodidae</taxon>
        <taxon>Aleyrodinae</taxon>
        <taxon>Bemisia</taxon>
    </lineage>
</organism>
<dbReference type="Pfam" id="PF03022">
    <property type="entry name" value="MRJP"/>
    <property type="match status" value="1"/>
</dbReference>
<keyword evidence="3" id="KW-0964">Secreted</keyword>
<feature type="signal peptide" evidence="4">
    <location>
        <begin position="1"/>
        <end position="20"/>
    </location>
</feature>
<feature type="chain" id="PRO_5040441693" evidence="4">
    <location>
        <begin position="21"/>
        <end position="439"/>
    </location>
</feature>
<sequence>MTQILCVLTLNILSALLVHGGQQCNTICNLPEDTLCYDPKLEIVHLYEDQWPTDIAITPCGRKFSCYPSGIDAKNTNNGCNGKYAVAELKKCGEVPYPNYCINNPPNGAINYCTSPPVTYGYPDYFLSVQALLYDCAYGLFCLDAARARDDKQIIYEASKGGTKVVLVDTCSDCVVRTYCFPVDVAKPTSYFINMAVDNVKGVMYIADAPGYSIVALDLCTGKSFIAFQGDPTLMWIQGGLDWIWGQPSYSTGTILNCDGKESNCEIQIGSIPFGVSTLSLSCDRKRLYYSQLGGRTLWSVDTKALLVADGVADTIVNHGEKGVTLGLITDEQGLIWSGNAENDAIVYYNPCCAFAKTYLYIRDPRLSWVHGFSEAGDGYMYCLANYINGINLVYPGTGPIYADRRKKPYVLFRYKLPCDCLCPNFCTEPTLGKQVSCG</sequence>
<evidence type="ECO:0000313" key="6">
    <source>
        <dbReference type="Proteomes" id="UP001152759"/>
    </source>
</evidence>
<comment type="subcellular location">
    <subcellularLocation>
        <location evidence="1">Secreted</location>
    </subcellularLocation>
</comment>
<proteinExistence type="inferred from homology"/>
<dbReference type="KEGG" id="btab:109029713"/>
<dbReference type="PANTHER" id="PTHR10009">
    <property type="entry name" value="PROTEIN YELLOW-RELATED"/>
    <property type="match status" value="1"/>
</dbReference>
<dbReference type="Gene3D" id="2.120.10.30">
    <property type="entry name" value="TolB, C-terminal domain"/>
    <property type="match status" value="1"/>
</dbReference>
<dbReference type="InterPro" id="IPR011042">
    <property type="entry name" value="6-blade_b-propeller_TolB-like"/>
</dbReference>
<evidence type="ECO:0000256" key="4">
    <source>
        <dbReference type="SAM" id="SignalP"/>
    </source>
</evidence>
<keyword evidence="6" id="KW-1185">Reference proteome</keyword>
<keyword evidence="4" id="KW-0732">Signal</keyword>
<comment type="similarity">
    <text evidence="2">Belongs to the major royal jelly protein family.</text>
</comment>
<dbReference type="EMBL" id="OU963868">
    <property type="protein sequence ID" value="CAH0393108.1"/>
    <property type="molecule type" value="Genomic_DNA"/>
</dbReference>
<dbReference type="Proteomes" id="UP001152759">
    <property type="component" value="Chromosome 7"/>
</dbReference>
<dbReference type="AlphaFoldDB" id="A0A9P0AHQ2"/>
<dbReference type="PANTHER" id="PTHR10009:SF18">
    <property type="entry name" value="PROTEIN YELLOW-LIKE PROTEIN"/>
    <property type="match status" value="1"/>
</dbReference>
<protein>
    <submittedName>
        <fullName evidence="5">Uncharacterized protein</fullName>
    </submittedName>
</protein>
<evidence type="ECO:0000256" key="2">
    <source>
        <dbReference type="ARBA" id="ARBA00009127"/>
    </source>
</evidence>
<evidence type="ECO:0000256" key="3">
    <source>
        <dbReference type="ARBA" id="ARBA00022525"/>
    </source>
</evidence>
<dbReference type="SUPFAM" id="SSF101898">
    <property type="entry name" value="NHL repeat"/>
    <property type="match status" value="1"/>
</dbReference>
<name>A0A9P0AHQ2_BEMTA</name>
<gene>
    <name evidence="5" type="ORF">BEMITA_LOCUS11547</name>
</gene>
<dbReference type="GO" id="GO:0005576">
    <property type="term" value="C:extracellular region"/>
    <property type="evidence" value="ECO:0007669"/>
    <property type="project" value="UniProtKB-SubCell"/>
</dbReference>
<evidence type="ECO:0000256" key="1">
    <source>
        <dbReference type="ARBA" id="ARBA00004613"/>
    </source>
</evidence>